<dbReference type="FunFam" id="3.30.40.10:FF:000112">
    <property type="entry name" value="RING finger protein 10"/>
    <property type="match status" value="1"/>
</dbReference>
<evidence type="ECO:0000256" key="3">
    <source>
        <dbReference type="ARBA" id="ARBA00004496"/>
    </source>
</evidence>
<keyword evidence="12" id="KW-0862">Zinc</keyword>
<dbReference type="RefSeq" id="XP_002129689.1">
    <property type="nucleotide sequence ID" value="XM_002129653.5"/>
</dbReference>
<reference evidence="19" key="3">
    <citation type="submission" date="2025-08" db="UniProtKB">
        <authorList>
            <consortium name="Ensembl"/>
        </authorList>
    </citation>
    <scope>IDENTIFICATION</scope>
</reference>
<keyword evidence="11" id="KW-0833">Ubl conjugation pathway</keyword>
<dbReference type="GO" id="GO:0005634">
    <property type="term" value="C:nucleus"/>
    <property type="evidence" value="ECO:0007669"/>
    <property type="project" value="UniProtKB-SubCell"/>
</dbReference>
<keyword evidence="13" id="KW-0539">Nucleus</keyword>
<dbReference type="InterPro" id="IPR001841">
    <property type="entry name" value="Znf_RING"/>
</dbReference>
<accession>A0A1W2WEA9</accession>
<dbReference type="InParanoid" id="F6UCW1"/>
<accession>F6UCW1</accession>
<evidence type="ECO:0000256" key="9">
    <source>
        <dbReference type="ARBA" id="ARBA00022723"/>
    </source>
</evidence>
<evidence type="ECO:0000256" key="14">
    <source>
        <dbReference type="ARBA" id="ARBA00035131"/>
    </source>
</evidence>
<organism evidence="19 20">
    <name type="scientific">Ciona intestinalis</name>
    <name type="common">Transparent sea squirt</name>
    <name type="synonym">Ascidia intestinalis</name>
    <dbReference type="NCBI Taxonomy" id="7719"/>
    <lineage>
        <taxon>Eukaryota</taxon>
        <taxon>Metazoa</taxon>
        <taxon>Chordata</taxon>
        <taxon>Tunicata</taxon>
        <taxon>Ascidiacea</taxon>
        <taxon>Phlebobranchia</taxon>
        <taxon>Cionidae</taxon>
        <taxon>Ciona</taxon>
    </lineage>
</organism>
<evidence type="ECO:0000256" key="8">
    <source>
        <dbReference type="ARBA" id="ARBA00022679"/>
    </source>
</evidence>
<feature type="region of interest" description="Disordered" evidence="17">
    <location>
        <begin position="663"/>
        <end position="695"/>
    </location>
</feature>
<dbReference type="Proteomes" id="UP000008144">
    <property type="component" value="Chromosome 7"/>
</dbReference>
<gene>
    <name evidence="19" type="primary">LOC100187015</name>
</gene>
<dbReference type="KEGG" id="cin:100187015"/>
<feature type="region of interest" description="Disordered" evidence="17">
    <location>
        <begin position="493"/>
        <end position="517"/>
    </location>
</feature>
<reference evidence="20" key="1">
    <citation type="journal article" date="2002" name="Science">
        <title>The draft genome of Ciona intestinalis: insights into chordate and vertebrate origins.</title>
        <authorList>
            <person name="Dehal P."/>
            <person name="Satou Y."/>
            <person name="Campbell R.K."/>
            <person name="Chapman J."/>
            <person name="Degnan B."/>
            <person name="De Tomaso A."/>
            <person name="Davidson B."/>
            <person name="Di Gregorio A."/>
            <person name="Gelpke M."/>
            <person name="Goodstein D.M."/>
            <person name="Harafuji N."/>
            <person name="Hastings K.E."/>
            <person name="Ho I."/>
            <person name="Hotta K."/>
            <person name="Huang W."/>
            <person name="Kawashima T."/>
            <person name="Lemaire P."/>
            <person name="Martinez D."/>
            <person name="Meinertzhagen I.A."/>
            <person name="Necula S."/>
            <person name="Nonaka M."/>
            <person name="Putnam N."/>
            <person name="Rash S."/>
            <person name="Saiga H."/>
            <person name="Satake M."/>
            <person name="Terry A."/>
            <person name="Yamada L."/>
            <person name="Wang H.G."/>
            <person name="Awazu S."/>
            <person name="Azumi K."/>
            <person name="Boore J."/>
            <person name="Branno M."/>
            <person name="Chin-Bow S."/>
            <person name="DeSantis R."/>
            <person name="Doyle S."/>
            <person name="Francino P."/>
            <person name="Keys D.N."/>
            <person name="Haga S."/>
            <person name="Hayashi H."/>
            <person name="Hino K."/>
            <person name="Imai K.S."/>
            <person name="Inaba K."/>
            <person name="Kano S."/>
            <person name="Kobayashi K."/>
            <person name="Kobayashi M."/>
            <person name="Lee B.I."/>
            <person name="Makabe K.W."/>
            <person name="Manohar C."/>
            <person name="Matassi G."/>
            <person name="Medina M."/>
            <person name="Mochizuki Y."/>
            <person name="Mount S."/>
            <person name="Morishita T."/>
            <person name="Miura S."/>
            <person name="Nakayama A."/>
            <person name="Nishizaka S."/>
            <person name="Nomoto H."/>
            <person name="Ohta F."/>
            <person name="Oishi K."/>
            <person name="Rigoutsos I."/>
            <person name="Sano M."/>
            <person name="Sasaki A."/>
            <person name="Sasakura Y."/>
            <person name="Shoguchi E."/>
            <person name="Shin-i T."/>
            <person name="Spagnuolo A."/>
            <person name="Stainier D."/>
            <person name="Suzuki M.M."/>
            <person name="Tassy O."/>
            <person name="Takatori N."/>
            <person name="Tokuoka M."/>
            <person name="Yagi K."/>
            <person name="Yoshizaki F."/>
            <person name="Wada S."/>
            <person name="Zhang C."/>
            <person name="Hyatt P.D."/>
            <person name="Larimer F."/>
            <person name="Detter C."/>
            <person name="Doggett N."/>
            <person name="Glavina T."/>
            <person name="Hawkins T."/>
            <person name="Richardson P."/>
            <person name="Lucas S."/>
            <person name="Kohara Y."/>
            <person name="Levine M."/>
            <person name="Satoh N."/>
            <person name="Rokhsar D.S."/>
        </authorList>
    </citation>
    <scope>NUCLEOTIDE SEQUENCE [LARGE SCALE GENOMIC DNA]</scope>
</reference>
<dbReference type="Gene3D" id="3.30.40.10">
    <property type="entry name" value="Zinc/RING finger domain, C3HC4 (zinc finger)"/>
    <property type="match status" value="1"/>
</dbReference>
<comment type="subcellular location">
    <subcellularLocation>
        <location evidence="3">Cytoplasm</location>
    </subcellularLocation>
    <subcellularLocation>
        <location evidence="2">Nucleus</location>
    </subcellularLocation>
</comment>
<dbReference type="GeneID" id="100187015"/>
<sequence length="695" mass="78206">MSVSPTMSTRNSSVPPSKCPSSETVCIKKEDRSRANYSGKSYNKQRQESGNFAASSRPNTKFNNNGNRSYKPRDSRGGAGNWGGRRNQMIKNRQDEFNPVSTEIKQGKKVNLNHLLNFSYESMEDERGSGRNYRSHQMHKETFNKEQYLQANCQFIVKEGEDYSFYLGDSDLPMSWELIEKVNMWSSETPSCPICLYEPEVSCVTKCGHIYCWPCILHYLALDNKMSRICPICHVSVKKDDLKSVSVYKDAAHKSQSVITMKLMKRSRGSAVSIPVSQDVTNSKPMDYKFTNCAINTIQEQRNHKFLVGTANDIADNIVRIEIEQLQFKLATETDETEKSFIQLALDLCRERLKLLEQTISETDDQSTTTNEVNSLNQNNESNVDIETEAKQQAQNYYFYQSNDGQHIYLHPINAKCISHQYGSFENCPTEITAKILELERFTMNESTRKRHRHLSHLPLSLEFHIAELDLRPPLVSTATLAFFREGLERKAAQRKKKARDEKRILRKTHNEEMRKQGKYPAARISLESQKQFPHVHVSNPAPASGGSFSVLLASPGSPDSSLSSYIASASSNECCEVRDTPSPISTVGSEENVTAGPSFAQMLRHSNDQPTWPRLASYSCPPVATSSSSAPLMEVDADPNYIPPPSYQSSFGDALCSALDNLDAGSSEQGSKKKKKKSKGKKVLLFSTASQQFQ</sequence>
<dbReference type="PROSITE" id="PS00518">
    <property type="entry name" value="ZF_RING_1"/>
    <property type="match status" value="1"/>
</dbReference>
<comment type="similarity">
    <text evidence="5">Belongs to the RNF10 family.</text>
</comment>
<dbReference type="PANTHER" id="PTHR12983">
    <property type="entry name" value="RING FINGER 10 FAMILY MEMBER"/>
    <property type="match status" value="1"/>
</dbReference>
<dbReference type="GeneTree" id="ENSGT00390000001731"/>
<comment type="catalytic activity">
    <reaction evidence="1">
        <text>S-ubiquitinyl-[E2 ubiquitin-conjugating enzyme]-L-cysteine + [acceptor protein]-L-lysine = [E2 ubiquitin-conjugating enzyme]-L-cysteine + N(6)-ubiquitinyl-[acceptor protein]-L-lysine.</text>
        <dbReference type="EC" id="2.3.2.27"/>
    </reaction>
</comment>
<dbReference type="GO" id="GO:0000976">
    <property type="term" value="F:transcription cis-regulatory region binding"/>
    <property type="evidence" value="ECO:0000318"/>
    <property type="project" value="GO_Central"/>
</dbReference>
<dbReference type="EMBL" id="EAAA01002458">
    <property type="status" value="NOT_ANNOTATED_CDS"/>
    <property type="molecule type" value="Genomic_DNA"/>
</dbReference>
<evidence type="ECO:0000256" key="13">
    <source>
        <dbReference type="ARBA" id="ARBA00023242"/>
    </source>
</evidence>
<dbReference type="Ensembl" id="ENSCINT00000005552.3">
    <property type="protein sequence ID" value="ENSCINP00000005552.3"/>
    <property type="gene ID" value="ENSCING00000002723.3"/>
</dbReference>
<dbReference type="InterPro" id="IPR039739">
    <property type="entry name" value="MAG2/RNF10"/>
</dbReference>
<dbReference type="PANTHER" id="PTHR12983:SF9">
    <property type="entry name" value="E3 UBIQUITIN-PROTEIN LIGASE RNF10"/>
    <property type="match status" value="1"/>
</dbReference>
<dbReference type="HOGENOM" id="CLU_018206_1_0_1"/>
<dbReference type="GO" id="GO:0045944">
    <property type="term" value="P:positive regulation of transcription by RNA polymerase II"/>
    <property type="evidence" value="ECO:0000318"/>
    <property type="project" value="GO_Central"/>
</dbReference>
<evidence type="ECO:0000259" key="18">
    <source>
        <dbReference type="PROSITE" id="PS50089"/>
    </source>
</evidence>
<keyword evidence="7" id="KW-0963">Cytoplasm</keyword>
<evidence type="ECO:0000256" key="10">
    <source>
        <dbReference type="ARBA" id="ARBA00022771"/>
    </source>
</evidence>
<dbReference type="InterPro" id="IPR017907">
    <property type="entry name" value="Znf_RING_CS"/>
</dbReference>
<evidence type="ECO:0000313" key="20">
    <source>
        <dbReference type="Proteomes" id="UP000008144"/>
    </source>
</evidence>
<dbReference type="CDD" id="cd16536">
    <property type="entry name" value="RING-HC_RNF10"/>
    <property type="match status" value="1"/>
</dbReference>
<keyword evidence="20" id="KW-1185">Reference proteome</keyword>
<keyword evidence="9" id="KW-0479">Metal-binding</keyword>
<dbReference type="InterPro" id="IPR018957">
    <property type="entry name" value="Znf_C3HC4_RING-type"/>
</dbReference>
<dbReference type="InterPro" id="IPR013083">
    <property type="entry name" value="Znf_RING/FYVE/PHD"/>
</dbReference>
<dbReference type="EC" id="2.3.2.27" evidence="6"/>
<protein>
    <recommendedName>
        <fullName evidence="14">E3 ubiquitin-protein ligase RNF10</fullName>
        <ecNumber evidence="6">2.3.2.27</ecNumber>
    </recommendedName>
    <alternativeName>
        <fullName evidence="15">RING finger protein 10</fullName>
    </alternativeName>
</protein>
<dbReference type="STRING" id="7719.ENSCINP00000005552"/>
<dbReference type="GO" id="GO:0061630">
    <property type="term" value="F:ubiquitin protein ligase activity"/>
    <property type="evidence" value="ECO:0007669"/>
    <property type="project" value="UniProtKB-EC"/>
</dbReference>
<dbReference type="SMART" id="SM00184">
    <property type="entry name" value="RING"/>
    <property type="match status" value="1"/>
</dbReference>
<dbReference type="OrthoDB" id="10064108at2759"/>
<evidence type="ECO:0000256" key="1">
    <source>
        <dbReference type="ARBA" id="ARBA00000900"/>
    </source>
</evidence>
<feature type="domain" description="RING-type" evidence="18">
    <location>
        <begin position="192"/>
        <end position="234"/>
    </location>
</feature>
<dbReference type="OMA" id="QELWPTI"/>
<dbReference type="SUPFAM" id="SSF57850">
    <property type="entry name" value="RING/U-box"/>
    <property type="match status" value="1"/>
</dbReference>
<dbReference type="AlphaFoldDB" id="F6UCW1"/>
<comment type="pathway">
    <text evidence="4">Protein modification; protein ubiquitination.</text>
</comment>
<evidence type="ECO:0000256" key="2">
    <source>
        <dbReference type="ARBA" id="ARBA00004123"/>
    </source>
</evidence>
<feature type="compositionally biased region" description="Polar residues" evidence="17">
    <location>
        <begin position="35"/>
        <end position="68"/>
    </location>
</feature>
<dbReference type="GO" id="GO:0008270">
    <property type="term" value="F:zinc ion binding"/>
    <property type="evidence" value="ECO:0007669"/>
    <property type="project" value="UniProtKB-KW"/>
</dbReference>
<reference evidence="19" key="4">
    <citation type="submission" date="2025-09" db="UniProtKB">
        <authorList>
            <consortium name="Ensembl"/>
        </authorList>
    </citation>
    <scope>IDENTIFICATION</scope>
</reference>
<dbReference type="GO" id="GO:0005737">
    <property type="term" value="C:cytoplasm"/>
    <property type="evidence" value="ECO:0007669"/>
    <property type="project" value="UniProtKB-SubCell"/>
</dbReference>
<feature type="compositionally biased region" description="Basic residues" evidence="17">
    <location>
        <begin position="673"/>
        <end position="683"/>
    </location>
</feature>
<evidence type="ECO:0000256" key="5">
    <source>
        <dbReference type="ARBA" id="ARBA00008117"/>
    </source>
</evidence>
<evidence type="ECO:0000256" key="6">
    <source>
        <dbReference type="ARBA" id="ARBA00012483"/>
    </source>
</evidence>
<feature type="compositionally biased region" description="Basic and acidic residues" evidence="17">
    <location>
        <begin position="499"/>
        <end position="516"/>
    </location>
</feature>
<evidence type="ECO:0000256" key="16">
    <source>
        <dbReference type="PROSITE-ProRule" id="PRU00175"/>
    </source>
</evidence>
<evidence type="ECO:0000256" key="7">
    <source>
        <dbReference type="ARBA" id="ARBA00022490"/>
    </source>
</evidence>
<evidence type="ECO:0000313" key="19">
    <source>
        <dbReference type="Ensembl" id="ENSCINP00000005552.3"/>
    </source>
</evidence>
<reference evidence="19" key="2">
    <citation type="journal article" date="2008" name="Genome Biol.">
        <title>Improved genome assembly and evidence-based global gene model set for the chordate Ciona intestinalis: new insight into intron and operon populations.</title>
        <authorList>
            <person name="Satou Y."/>
            <person name="Mineta K."/>
            <person name="Ogasawara M."/>
            <person name="Sasakura Y."/>
            <person name="Shoguchi E."/>
            <person name="Ueno K."/>
            <person name="Yamada L."/>
            <person name="Matsumoto J."/>
            <person name="Wasserscheid J."/>
            <person name="Dewar K."/>
            <person name="Wiley G.B."/>
            <person name="Macmil S.L."/>
            <person name="Roe B.A."/>
            <person name="Zeller R.W."/>
            <person name="Hastings K.E."/>
            <person name="Lemaire P."/>
            <person name="Lindquist E."/>
            <person name="Endo T."/>
            <person name="Hotta K."/>
            <person name="Inaba K."/>
        </authorList>
    </citation>
    <scope>NUCLEOTIDE SEQUENCE [LARGE SCALE GENOMIC DNA]</scope>
    <source>
        <strain evidence="19">wild type</strain>
    </source>
</reference>
<evidence type="ECO:0000256" key="11">
    <source>
        <dbReference type="ARBA" id="ARBA00022786"/>
    </source>
</evidence>
<keyword evidence="10 16" id="KW-0863">Zinc-finger</keyword>
<keyword evidence="8" id="KW-0808">Transferase</keyword>
<dbReference type="Pfam" id="PF00097">
    <property type="entry name" value="zf-C3HC4"/>
    <property type="match status" value="1"/>
</dbReference>
<name>F6UCW1_CIOIN</name>
<feature type="compositionally biased region" description="Polar residues" evidence="17">
    <location>
        <begin position="1"/>
        <end position="24"/>
    </location>
</feature>
<evidence type="ECO:0000256" key="4">
    <source>
        <dbReference type="ARBA" id="ARBA00004906"/>
    </source>
</evidence>
<evidence type="ECO:0000256" key="15">
    <source>
        <dbReference type="ARBA" id="ARBA00035390"/>
    </source>
</evidence>
<dbReference type="FunCoup" id="F6UCW1">
    <property type="interactions" value="348"/>
</dbReference>
<dbReference type="PROSITE" id="PS50089">
    <property type="entry name" value="ZF_RING_2"/>
    <property type="match status" value="1"/>
</dbReference>
<evidence type="ECO:0000256" key="12">
    <source>
        <dbReference type="ARBA" id="ARBA00022833"/>
    </source>
</evidence>
<evidence type="ECO:0000256" key="17">
    <source>
        <dbReference type="SAM" id="MobiDB-lite"/>
    </source>
</evidence>
<feature type="region of interest" description="Disordered" evidence="17">
    <location>
        <begin position="1"/>
        <end position="86"/>
    </location>
</feature>
<proteinExistence type="inferred from homology"/>